<sequence>MKVLITGAGISGSALAFWLAKLGHTVTVIERFPSLRATGLQLDLRGHGIEVMKRMGLESAYRAKAIAEQGMQVVDSSGRRRAWFPVNNTGKGTQSFSTEWELLRGDMCTTLYERASREGAEYVFGTTVEKVMQEGELVHVWFKNGRTADFDLVVGADGVGSRMRKMILGSETKDGFVRLPGLYVAYFTCKLPMQEGEQNIATMYTATNKRGIMTRRNNPREVQVYIGGTVHTGRLADAKPGDVEEEKEALAELFQGAGWRCDEIVRGMRDCKDFYCERMGMVKLEHWSNGRIALTGDAAWCPTANTGMGTSSSMVGAYILAGEIATHCSPSDGGEGLEAALKGYEDRFKPFMEQVQKGVEEGSWDNMPSSKFGLGVMNILLGIVSFFRIDIVKYMLKEKVYDWELPAYKELPECKDIANM</sequence>
<dbReference type="Proteomes" id="UP000799779">
    <property type="component" value="Unassembled WGS sequence"/>
</dbReference>
<evidence type="ECO:0000256" key="2">
    <source>
        <dbReference type="ARBA" id="ARBA00022827"/>
    </source>
</evidence>
<evidence type="ECO:0000259" key="4">
    <source>
        <dbReference type="Pfam" id="PF01494"/>
    </source>
</evidence>
<dbReference type="InterPro" id="IPR002938">
    <property type="entry name" value="FAD-bd"/>
</dbReference>
<dbReference type="Gene3D" id="3.50.50.60">
    <property type="entry name" value="FAD/NAD(P)-binding domain"/>
    <property type="match status" value="1"/>
</dbReference>
<proteinExistence type="predicted"/>
<evidence type="ECO:0000256" key="3">
    <source>
        <dbReference type="ARBA" id="ARBA00023002"/>
    </source>
</evidence>
<protein>
    <submittedName>
        <fullName evidence="5">FAD/NAD(P)-binding domain-containing protein</fullName>
    </submittedName>
</protein>
<keyword evidence="3" id="KW-0560">Oxidoreductase</keyword>
<evidence type="ECO:0000313" key="5">
    <source>
        <dbReference type="EMBL" id="KAF1993971.1"/>
    </source>
</evidence>
<accession>A0A6A5W1E7</accession>
<dbReference type="OrthoDB" id="655030at2759"/>
<evidence type="ECO:0000313" key="6">
    <source>
        <dbReference type="Proteomes" id="UP000799779"/>
    </source>
</evidence>
<keyword evidence="6" id="KW-1185">Reference proteome</keyword>
<dbReference type="PANTHER" id="PTHR46865:SF7">
    <property type="entry name" value="MONOOXYGENASE, PUTATIVE (AFU_ORTHOLOGUE AFUA_8G07040)-RELATED"/>
    <property type="match status" value="1"/>
</dbReference>
<dbReference type="SUPFAM" id="SSF51905">
    <property type="entry name" value="FAD/NAD(P)-binding domain"/>
    <property type="match status" value="1"/>
</dbReference>
<keyword evidence="2" id="KW-0274">FAD</keyword>
<dbReference type="GO" id="GO:0016491">
    <property type="term" value="F:oxidoreductase activity"/>
    <property type="evidence" value="ECO:0007669"/>
    <property type="project" value="UniProtKB-KW"/>
</dbReference>
<gene>
    <name evidence="5" type="ORF">P154DRAFT_47249</name>
</gene>
<dbReference type="Pfam" id="PF01494">
    <property type="entry name" value="FAD_binding_3"/>
    <property type="match status" value="1"/>
</dbReference>
<evidence type="ECO:0000256" key="1">
    <source>
        <dbReference type="ARBA" id="ARBA00022630"/>
    </source>
</evidence>
<dbReference type="EMBL" id="ML977677">
    <property type="protein sequence ID" value="KAF1993971.1"/>
    <property type="molecule type" value="Genomic_DNA"/>
</dbReference>
<dbReference type="AlphaFoldDB" id="A0A6A5W1E7"/>
<dbReference type="InterPro" id="IPR051704">
    <property type="entry name" value="FAD_aromatic-hydroxylase"/>
</dbReference>
<dbReference type="GO" id="GO:0071949">
    <property type="term" value="F:FAD binding"/>
    <property type="evidence" value="ECO:0007669"/>
    <property type="project" value="InterPro"/>
</dbReference>
<feature type="domain" description="FAD-binding" evidence="4">
    <location>
        <begin position="2"/>
        <end position="356"/>
    </location>
</feature>
<dbReference type="PANTHER" id="PTHR46865">
    <property type="entry name" value="OXIDOREDUCTASE-RELATED"/>
    <property type="match status" value="1"/>
</dbReference>
<organism evidence="5 6">
    <name type="scientific">Amniculicola lignicola CBS 123094</name>
    <dbReference type="NCBI Taxonomy" id="1392246"/>
    <lineage>
        <taxon>Eukaryota</taxon>
        <taxon>Fungi</taxon>
        <taxon>Dikarya</taxon>
        <taxon>Ascomycota</taxon>
        <taxon>Pezizomycotina</taxon>
        <taxon>Dothideomycetes</taxon>
        <taxon>Pleosporomycetidae</taxon>
        <taxon>Pleosporales</taxon>
        <taxon>Amniculicolaceae</taxon>
        <taxon>Amniculicola</taxon>
    </lineage>
</organism>
<dbReference type="PRINTS" id="PR00420">
    <property type="entry name" value="RNGMNOXGNASE"/>
</dbReference>
<dbReference type="Gene3D" id="3.30.9.10">
    <property type="entry name" value="D-Amino Acid Oxidase, subunit A, domain 2"/>
    <property type="match status" value="1"/>
</dbReference>
<name>A0A6A5W1E7_9PLEO</name>
<keyword evidence="1" id="KW-0285">Flavoprotein</keyword>
<reference evidence="5" key="1">
    <citation type="journal article" date="2020" name="Stud. Mycol.">
        <title>101 Dothideomycetes genomes: a test case for predicting lifestyles and emergence of pathogens.</title>
        <authorList>
            <person name="Haridas S."/>
            <person name="Albert R."/>
            <person name="Binder M."/>
            <person name="Bloem J."/>
            <person name="Labutti K."/>
            <person name="Salamov A."/>
            <person name="Andreopoulos B."/>
            <person name="Baker S."/>
            <person name="Barry K."/>
            <person name="Bills G."/>
            <person name="Bluhm B."/>
            <person name="Cannon C."/>
            <person name="Castanera R."/>
            <person name="Culley D."/>
            <person name="Daum C."/>
            <person name="Ezra D."/>
            <person name="Gonzalez J."/>
            <person name="Henrissat B."/>
            <person name="Kuo A."/>
            <person name="Liang C."/>
            <person name="Lipzen A."/>
            <person name="Lutzoni F."/>
            <person name="Magnuson J."/>
            <person name="Mondo S."/>
            <person name="Nolan M."/>
            <person name="Ohm R."/>
            <person name="Pangilinan J."/>
            <person name="Park H.-J."/>
            <person name="Ramirez L."/>
            <person name="Alfaro M."/>
            <person name="Sun H."/>
            <person name="Tritt A."/>
            <person name="Yoshinaga Y."/>
            <person name="Zwiers L.-H."/>
            <person name="Turgeon B."/>
            <person name="Goodwin S."/>
            <person name="Spatafora J."/>
            <person name="Crous P."/>
            <person name="Grigoriev I."/>
        </authorList>
    </citation>
    <scope>NUCLEOTIDE SEQUENCE</scope>
    <source>
        <strain evidence="5">CBS 123094</strain>
    </source>
</reference>
<dbReference type="InterPro" id="IPR036188">
    <property type="entry name" value="FAD/NAD-bd_sf"/>
</dbReference>